<evidence type="ECO:0000256" key="1">
    <source>
        <dbReference type="ARBA" id="ARBA00012513"/>
    </source>
</evidence>
<organism evidence="12 13">
    <name type="scientific">Ascodesmis nigricans</name>
    <dbReference type="NCBI Taxonomy" id="341454"/>
    <lineage>
        <taxon>Eukaryota</taxon>
        <taxon>Fungi</taxon>
        <taxon>Dikarya</taxon>
        <taxon>Ascomycota</taxon>
        <taxon>Pezizomycotina</taxon>
        <taxon>Pezizomycetes</taxon>
        <taxon>Pezizales</taxon>
        <taxon>Ascodesmidaceae</taxon>
        <taxon>Ascodesmis</taxon>
    </lineage>
</organism>
<accession>A0A4S2N025</accession>
<comment type="catalytic activity">
    <reaction evidence="9">
        <text>L-threonyl-[protein] + ATP = O-phospho-L-threonyl-[protein] + ADP + H(+)</text>
        <dbReference type="Rhea" id="RHEA:46608"/>
        <dbReference type="Rhea" id="RHEA-COMP:11060"/>
        <dbReference type="Rhea" id="RHEA-COMP:11605"/>
        <dbReference type="ChEBI" id="CHEBI:15378"/>
        <dbReference type="ChEBI" id="CHEBI:30013"/>
        <dbReference type="ChEBI" id="CHEBI:30616"/>
        <dbReference type="ChEBI" id="CHEBI:61977"/>
        <dbReference type="ChEBI" id="CHEBI:456216"/>
        <dbReference type="EC" id="2.7.11.1"/>
    </reaction>
</comment>
<feature type="non-terminal residue" evidence="12">
    <location>
        <position position="1"/>
    </location>
</feature>
<dbReference type="Gene3D" id="1.10.510.10">
    <property type="entry name" value="Transferase(Phosphotransferase) domain 1"/>
    <property type="match status" value="2"/>
</dbReference>
<dbReference type="InterPro" id="IPR008271">
    <property type="entry name" value="Ser/Thr_kinase_AS"/>
</dbReference>
<protein>
    <recommendedName>
        <fullName evidence="1">non-specific serine/threonine protein kinase</fullName>
        <ecNumber evidence="1">2.7.11.1</ecNumber>
    </recommendedName>
</protein>
<evidence type="ECO:0000256" key="9">
    <source>
        <dbReference type="ARBA" id="ARBA00047899"/>
    </source>
</evidence>
<dbReference type="GO" id="GO:0005634">
    <property type="term" value="C:nucleus"/>
    <property type="evidence" value="ECO:0007669"/>
    <property type="project" value="UniProtKB-ARBA"/>
</dbReference>
<dbReference type="PANTHER" id="PTHR44899">
    <property type="entry name" value="CAMK FAMILY PROTEIN KINASE"/>
    <property type="match status" value="1"/>
</dbReference>
<keyword evidence="5" id="KW-0547">Nucleotide-binding</keyword>
<dbReference type="InParanoid" id="A0A4S2N025"/>
<keyword evidence="8" id="KW-0131">Cell cycle</keyword>
<dbReference type="PROSITE" id="PS00108">
    <property type="entry name" value="PROTEIN_KINASE_ST"/>
    <property type="match status" value="1"/>
</dbReference>
<dbReference type="SUPFAM" id="SSF56112">
    <property type="entry name" value="Protein kinase-like (PK-like)"/>
    <property type="match status" value="1"/>
</dbReference>
<evidence type="ECO:0000313" key="12">
    <source>
        <dbReference type="EMBL" id="TGZ82439.1"/>
    </source>
</evidence>
<evidence type="ECO:0000256" key="7">
    <source>
        <dbReference type="ARBA" id="ARBA00022840"/>
    </source>
</evidence>
<dbReference type="Proteomes" id="UP000298138">
    <property type="component" value="Unassembled WGS sequence"/>
</dbReference>
<feature type="non-terminal residue" evidence="12">
    <location>
        <position position="324"/>
    </location>
</feature>
<keyword evidence="4" id="KW-0808">Transferase</keyword>
<dbReference type="EC" id="2.7.11.1" evidence="1"/>
<dbReference type="AlphaFoldDB" id="A0A4S2N025"/>
<evidence type="ECO:0000256" key="4">
    <source>
        <dbReference type="ARBA" id="ARBA00022679"/>
    </source>
</evidence>
<proteinExistence type="predicted"/>
<reference evidence="12 13" key="1">
    <citation type="submission" date="2019-04" db="EMBL/GenBank/DDBJ databases">
        <title>Comparative genomics and transcriptomics to analyze fruiting body development in filamentous ascomycetes.</title>
        <authorList>
            <consortium name="DOE Joint Genome Institute"/>
            <person name="Lutkenhaus R."/>
            <person name="Traeger S."/>
            <person name="Breuer J."/>
            <person name="Kuo A."/>
            <person name="Lipzen A."/>
            <person name="Pangilinan J."/>
            <person name="Dilworth D."/>
            <person name="Sandor L."/>
            <person name="Poggeler S."/>
            <person name="Barry K."/>
            <person name="Grigoriev I.V."/>
            <person name="Nowrousian M."/>
        </authorList>
    </citation>
    <scope>NUCLEOTIDE SEQUENCE [LARGE SCALE GENOMIC DNA]</scope>
    <source>
        <strain evidence="12 13">CBS 389.68</strain>
    </source>
</reference>
<dbReference type="PROSITE" id="PS50011">
    <property type="entry name" value="PROTEIN_KINASE_DOM"/>
    <property type="match status" value="1"/>
</dbReference>
<dbReference type="FunCoup" id="A0A4S2N025">
    <property type="interactions" value="299"/>
</dbReference>
<evidence type="ECO:0000256" key="8">
    <source>
        <dbReference type="ARBA" id="ARBA00023306"/>
    </source>
</evidence>
<keyword evidence="2" id="KW-0723">Serine/threonine-protein kinase</keyword>
<dbReference type="GO" id="GO:0051301">
    <property type="term" value="P:cell division"/>
    <property type="evidence" value="ECO:0007669"/>
    <property type="project" value="UniProtKB-KW"/>
</dbReference>
<name>A0A4S2N025_9PEZI</name>
<dbReference type="Pfam" id="PF00069">
    <property type="entry name" value="Pkinase"/>
    <property type="match status" value="2"/>
</dbReference>
<dbReference type="GO" id="GO:0000278">
    <property type="term" value="P:mitotic cell cycle"/>
    <property type="evidence" value="ECO:0007669"/>
    <property type="project" value="UniProtKB-ARBA"/>
</dbReference>
<dbReference type="InterPro" id="IPR051131">
    <property type="entry name" value="NEK_Ser/Thr_kinase_NIMA"/>
</dbReference>
<dbReference type="OrthoDB" id="10250725at2759"/>
<dbReference type="EMBL" id="ML220115">
    <property type="protein sequence ID" value="TGZ82439.1"/>
    <property type="molecule type" value="Genomic_DNA"/>
</dbReference>
<sequence>GRGSFGQIRKVRRKSDGLILARKEISYHRMTQKEKEQLTAEFGILAQLKHPNIVQYYHRDHIKADSTIHLYMEYCGSGDLSNVIRKCRMEGTQVPENFVWSIFTQIVLALYRCHNGVDPPEVNEGWAAAPERKLPNKKVVRILHRDLKPENVFLGEDNDVKLGDFGLSKMLAPEQQLTNTYVGTPYYMSPEIVSDLSYTHKSDIWSLGCIIYELCQLAPPFNAKTQWALIDKIKSGHYPPLSNHYSPALKKTIEMCLKVDHRQRPDTAALLSMEPFILARRQISVVHLNRALKARDEAIRLREQQVLKLEDELRQKWEERNIQI</sequence>
<keyword evidence="13" id="KW-1185">Reference proteome</keyword>
<dbReference type="GO" id="GO:0007059">
    <property type="term" value="P:chromosome segregation"/>
    <property type="evidence" value="ECO:0007669"/>
    <property type="project" value="UniProtKB-ARBA"/>
</dbReference>
<comment type="catalytic activity">
    <reaction evidence="10">
        <text>L-seryl-[protein] + ATP = O-phospho-L-seryl-[protein] + ADP + H(+)</text>
        <dbReference type="Rhea" id="RHEA:17989"/>
        <dbReference type="Rhea" id="RHEA-COMP:9863"/>
        <dbReference type="Rhea" id="RHEA-COMP:11604"/>
        <dbReference type="ChEBI" id="CHEBI:15378"/>
        <dbReference type="ChEBI" id="CHEBI:29999"/>
        <dbReference type="ChEBI" id="CHEBI:30616"/>
        <dbReference type="ChEBI" id="CHEBI:83421"/>
        <dbReference type="ChEBI" id="CHEBI:456216"/>
        <dbReference type="EC" id="2.7.11.1"/>
    </reaction>
</comment>
<dbReference type="InterPro" id="IPR000719">
    <property type="entry name" value="Prot_kinase_dom"/>
</dbReference>
<evidence type="ECO:0000256" key="10">
    <source>
        <dbReference type="ARBA" id="ARBA00048679"/>
    </source>
</evidence>
<dbReference type="PANTHER" id="PTHR44899:SF10">
    <property type="entry name" value="NIMA-RELATED KINASE 2"/>
    <property type="match status" value="1"/>
</dbReference>
<dbReference type="GO" id="GO:0005524">
    <property type="term" value="F:ATP binding"/>
    <property type="evidence" value="ECO:0007669"/>
    <property type="project" value="UniProtKB-KW"/>
</dbReference>
<dbReference type="Gene3D" id="3.30.200.20">
    <property type="entry name" value="Phosphorylase Kinase, domain 1"/>
    <property type="match status" value="1"/>
</dbReference>
<gene>
    <name evidence="12" type="ORF">EX30DRAFT_287170</name>
</gene>
<dbReference type="InterPro" id="IPR011009">
    <property type="entry name" value="Kinase-like_dom_sf"/>
</dbReference>
<dbReference type="FunFam" id="3.30.200.20:FF:000151">
    <property type="entry name" value="G2-specific protein kinase nimA"/>
    <property type="match status" value="1"/>
</dbReference>
<dbReference type="SMART" id="SM00220">
    <property type="entry name" value="S_TKc"/>
    <property type="match status" value="1"/>
</dbReference>
<feature type="domain" description="Protein kinase" evidence="11">
    <location>
        <begin position="1"/>
        <end position="277"/>
    </location>
</feature>
<dbReference type="CDD" id="cd08217">
    <property type="entry name" value="STKc_Nek2"/>
    <property type="match status" value="1"/>
</dbReference>
<evidence type="ECO:0000256" key="3">
    <source>
        <dbReference type="ARBA" id="ARBA00022618"/>
    </source>
</evidence>
<evidence type="ECO:0000256" key="2">
    <source>
        <dbReference type="ARBA" id="ARBA00022527"/>
    </source>
</evidence>
<evidence type="ECO:0000259" key="11">
    <source>
        <dbReference type="PROSITE" id="PS50011"/>
    </source>
</evidence>
<evidence type="ECO:0000256" key="5">
    <source>
        <dbReference type="ARBA" id="ARBA00022741"/>
    </source>
</evidence>
<keyword evidence="7" id="KW-0067">ATP-binding</keyword>
<evidence type="ECO:0000313" key="13">
    <source>
        <dbReference type="Proteomes" id="UP000298138"/>
    </source>
</evidence>
<evidence type="ECO:0000256" key="6">
    <source>
        <dbReference type="ARBA" id="ARBA00022777"/>
    </source>
</evidence>
<keyword evidence="3" id="KW-0132">Cell division</keyword>
<dbReference type="STRING" id="341454.A0A4S2N025"/>
<keyword evidence="6 12" id="KW-0418">Kinase</keyword>
<dbReference type="GO" id="GO:0004674">
    <property type="term" value="F:protein serine/threonine kinase activity"/>
    <property type="evidence" value="ECO:0007669"/>
    <property type="project" value="UniProtKB-KW"/>
</dbReference>